<dbReference type="InterPro" id="IPR053157">
    <property type="entry name" value="Sterol_Uptake_Regulator"/>
</dbReference>
<dbReference type="HOGENOM" id="CLU_024934_0_4_1"/>
<dbReference type="AlphaFoldDB" id="R8BAL2"/>
<dbReference type="GeneID" id="19328978"/>
<dbReference type="OrthoDB" id="3546279at2759"/>
<reference evidence="3" key="1">
    <citation type="journal article" date="2013" name="Genome Announc.">
        <title>Draft genome sequence of the ascomycete Phaeoacremonium aleophilum strain UCR-PA7, a causal agent of the esca disease complex in grapevines.</title>
        <authorList>
            <person name="Blanco-Ulate B."/>
            <person name="Rolshausen P."/>
            <person name="Cantu D."/>
        </authorList>
    </citation>
    <scope>NUCLEOTIDE SEQUENCE [LARGE SCALE GENOMIC DNA]</scope>
    <source>
        <strain evidence="3">UCR-PA7</strain>
    </source>
</reference>
<dbReference type="InterPro" id="IPR021858">
    <property type="entry name" value="Fun_TF"/>
</dbReference>
<evidence type="ECO:0000313" key="3">
    <source>
        <dbReference type="Proteomes" id="UP000014074"/>
    </source>
</evidence>
<accession>R8BAL2</accession>
<keyword evidence="3" id="KW-1185">Reference proteome</keyword>
<evidence type="ECO:0000256" key="1">
    <source>
        <dbReference type="ARBA" id="ARBA00023242"/>
    </source>
</evidence>
<dbReference type="Pfam" id="PF11951">
    <property type="entry name" value="Fungal_trans_2"/>
    <property type="match status" value="1"/>
</dbReference>
<dbReference type="eggNOG" id="ENOG502SP5N">
    <property type="taxonomic scope" value="Eukaryota"/>
</dbReference>
<protein>
    <submittedName>
        <fullName evidence="2">Putative duf814 domain-containing protein</fullName>
    </submittedName>
</protein>
<dbReference type="PANTHER" id="PTHR47784">
    <property type="entry name" value="STEROL UPTAKE CONTROL PROTEIN 2"/>
    <property type="match status" value="1"/>
</dbReference>
<dbReference type="RefSeq" id="XP_007918862.1">
    <property type="nucleotide sequence ID" value="XM_007920671.1"/>
</dbReference>
<evidence type="ECO:0000313" key="2">
    <source>
        <dbReference type="EMBL" id="EON96340.1"/>
    </source>
</evidence>
<dbReference type="PANTHER" id="PTHR47784:SF5">
    <property type="entry name" value="STEROL UPTAKE CONTROL PROTEIN 2"/>
    <property type="match status" value="1"/>
</dbReference>
<dbReference type="Proteomes" id="UP000014074">
    <property type="component" value="Unassembled WGS sequence"/>
</dbReference>
<gene>
    <name evidence="2" type="ORF">UCRPA7_8152</name>
</gene>
<organism evidence="2 3">
    <name type="scientific">Phaeoacremonium minimum (strain UCR-PA7)</name>
    <name type="common">Esca disease fungus</name>
    <name type="synonym">Togninia minima</name>
    <dbReference type="NCBI Taxonomy" id="1286976"/>
    <lineage>
        <taxon>Eukaryota</taxon>
        <taxon>Fungi</taxon>
        <taxon>Dikarya</taxon>
        <taxon>Ascomycota</taxon>
        <taxon>Pezizomycotina</taxon>
        <taxon>Sordariomycetes</taxon>
        <taxon>Sordariomycetidae</taxon>
        <taxon>Togniniales</taxon>
        <taxon>Togniniaceae</taxon>
        <taxon>Phaeoacremonium</taxon>
    </lineage>
</organism>
<name>R8BAL2_PHAM7</name>
<dbReference type="KEGG" id="tmn:UCRPA7_8152"/>
<keyword evidence="1" id="KW-0539">Nucleus</keyword>
<proteinExistence type="predicted"/>
<sequence length="299" mass="32817">MTLPKSSQVSRIWQVDVPRLAFSNTYLMHQLLALSGYHLAQQHPEKCAMYSLQGSLHQNEGIQGMRKALGEITPESCHALFATSCLLCFGVFASLSFPGAADNSPTVQGLIDAFLLVKGMSGILNTYEETLRRGPLGLVFGPGAPVSPSNDSLIAIAVQKVKVYADSLDDFGLDPAVKAVVNAEVDALSRWINLAANSTTYAEIRTVMTWPISMSEEYISLIRQRHPAALALMTYYCVILHATGGNYWFVRGWGSSVAKDIECALPSQWRDVVRWPMAWIRDHAGTKGYRTVVTAMDAM</sequence>
<dbReference type="GO" id="GO:0001228">
    <property type="term" value="F:DNA-binding transcription activator activity, RNA polymerase II-specific"/>
    <property type="evidence" value="ECO:0007669"/>
    <property type="project" value="TreeGrafter"/>
</dbReference>
<dbReference type="EMBL" id="KB933348">
    <property type="protein sequence ID" value="EON96340.1"/>
    <property type="molecule type" value="Genomic_DNA"/>
</dbReference>